<accession>A0A517NUN4</accession>
<feature type="chain" id="PRO_5022187065" evidence="2">
    <location>
        <begin position="28"/>
        <end position="386"/>
    </location>
</feature>
<keyword evidence="4" id="KW-1185">Reference proteome</keyword>
<gene>
    <name evidence="3" type="ORF">K239x_28260</name>
</gene>
<evidence type="ECO:0000313" key="4">
    <source>
        <dbReference type="Proteomes" id="UP000319817"/>
    </source>
</evidence>
<dbReference type="Pfam" id="PF00023">
    <property type="entry name" value="Ank"/>
    <property type="match status" value="1"/>
</dbReference>
<dbReference type="RefSeq" id="WP_145418553.1">
    <property type="nucleotide sequence ID" value="NZ_CP036526.1"/>
</dbReference>
<dbReference type="PROSITE" id="PS50297">
    <property type="entry name" value="ANK_REP_REGION"/>
    <property type="match status" value="1"/>
</dbReference>
<name>A0A517NUN4_9BACT</name>
<dbReference type="SUPFAM" id="SSF48403">
    <property type="entry name" value="Ankyrin repeat"/>
    <property type="match status" value="1"/>
</dbReference>
<protein>
    <submittedName>
        <fullName evidence="3">Ankyrin repeat protein</fullName>
    </submittedName>
</protein>
<sequence precursor="true">MIHAKQLIQRVVLIVLPALLFAASARADMAANTDPTPSLYQRLCQLNPYWSDETPDFTVIANVGDLDDEVSLIQSHFALVIQRLKSADVEHLSESQREQRIDKIQRLHDYMTNGMFPKNTFVAGRRPVFIDPWGTHCAVGHLIATSGHQELANLINHQHRLDVLADIKTEGLVEWQIASGLTMNELALIQPHYAFRLFSQTIKYPSEIESLILGDSAAVMQALKTGKLTVESRCGGKTLLHFAAAGGDLELVKHLIEQGADLNAVSTLGCDETAIAKGGKHADFEVRWDAPTLVTKGRYSTLLGPVYKTVVGSFVADVLQDLYGGIDGKNALEYATATPRSPKNRVPLYRAGRVGYGLGDSANELLESLTQGRADVAQWLQQQGLK</sequence>
<reference evidence="3 4" key="1">
    <citation type="submission" date="2019-02" db="EMBL/GenBank/DDBJ databases">
        <title>Deep-cultivation of Planctomycetes and their phenomic and genomic characterization uncovers novel biology.</title>
        <authorList>
            <person name="Wiegand S."/>
            <person name="Jogler M."/>
            <person name="Boedeker C."/>
            <person name="Pinto D."/>
            <person name="Vollmers J."/>
            <person name="Rivas-Marin E."/>
            <person name="Kohn T."/>
            <person name="Peeters S.H."/>
            <person name="Heuer A."/>
            <person name="Rast P."/>
            <person name="Oberbeckmann S."/>
            <person name="Bunk B."/>
            <person name="Jeske O."/>
            <person name="Meyerdierks A."/>
            <person name="Storesund J.E."/>
            <person name="Kallscheuer N."/>
            <person name="Luecker S."/>
            <person name="Lage O.M."/>
            <person name="Pohl T."/>
            <person name="Merkel B.J."/>
            <person name="Hornburger P."/>
            <person name="Mueller R.-W."/>
            <person name="Bruemmer F."/>
            <person name="Labrenz M."/>
            <person name="Spormann A.M."/>
            <person name="Op den Camp H."/>
            <person name="Overmann J."/>
            <person name="Amann R."/>
            <person name="Jetten M.S.M."/>
            <person name="Mascher T."/>
            <person name="Medema M.H."/>
            <person name="Devos D.P."/>
            <person name="Kaster A.-K."/>
            <person name="Ovreas L."/>
            <person name="Rohde M."/>
            <person name="Galperin M.Y."/>
            <person name="Jogler C."/>
        </authorList>
    </citation>
    <scope>NUCLEOTIDE SEQUENCE [LARGE SCALE GENOMIC DNA]</scope>
    <source>
        <strain evidence="3 4">K23_9</strain>
    </source>
</reference>
<keyword evidence="1" id="KW-0040">ANK repeat</keyword>
<dbReference type="EMBL" id="CP036526">
    <property type="protein sequence ID" value="QDT10835.1"/>
    <property type="molecule type" value="Genomic_DNA"/>
</dbReference>
<dbReference type="OrthoDB" id="266110at2"/>
<dbReference type="PROSITE" id="PS50088">
    <property type="entry name" value="ANK_REPEAT"/>
    <property type="match status" value="1"/>
</dbReference>
<evidence type="ECO:0000256" key="2">
    <source>
        <dbReference type="SAM" id="SignalP"/>
    </source>
</evidence>
<feature type="repeat" description="ANK" evidence="1">
    <location>
        <begin position="235"/>
        <end position="267"/>
    </location>
</feature>
<dbReference type="SMART" id="SM00248">
    <property type="entry name" value="ANK"/>
    <property type="match status" value="1"/>
</dbReference>
<dbReference type="Gene3D" id="1.25.40.20">
    <property type="entry name" value="Ankyrin repeat-containing domain"/>
    <property type="match status" value="1"/>
</dbReference>
<dbReference type="AlphaFoldDB" id="A0A517NUN4"/>
<dbReference type="InterPro" id="IPR036770">
    <property type="entry name" value="Ankyrin_rpt-contain_sf"/>
</dbReference>
<evidence type="ECO:0000256" key="1">
    <source>
        <dbReference type="PROSITE-ProRule" id="PRU00023"/>
    </source>
</evidence>
<evidence type="ECO:0000313" key="3">
    <source>
        <dbReference type="EMBL" id="QDT10835.1"/>
    </source>
</evidence>
<keyword evidence="2" id="KW-0732">Signal</keyword>
<organism evidence="3 4">
    <name type="scientific">Stieleria marina</name>
    <dbReference type="NCBI Taxonomy" id="1930275"/>
    <lineage>
        <taxon>Bacteria</taxon>
        <taxon>Pseudomonadati</taxon>
        <taxon>Planctomycetota</taxon>
        <taxon>Planctomycetia</taxon>
        <taxon>Pirellulales</taxon>
        <taxon>Pirellulaceae</taxon>
        <taxon>Stieleria</taxon>
    </lineage>
</organism>
<dbReference type="InterPro" id="IPR002110">
    <property type="entry name" value="Ankyrin_rpt"/>
</dbReference>
<dbReference type="Proteomes" id="UP000319817">
    <property type="component" value="Chromosome"/>
</dbReference>
<feature type="signal peptide" evidence="2">
    <location>
        <begin position="1"/>
        <end position="27"/>
    </location>
</feature>
<proteinExistence type="predicted"/>